<dbReference type="Gene3D" id="2.40.160.200">
    <property type="entry name" value="LURP1-related"/>
    <property type="match status" value="1"/>
</dbReference>
<sequence>MFHVYADSAAQRPLFDIKAKFSVVNSMLDVKFENLVSKRQCRMGYDGDWKVRNAVLWLDPGDGQILTVARIYRPTVTDRNIVLGKQDYYVDVPPNIDLALIVLLCIALDEARND</sequence>
<proteinExistence type="inferred from homology"/>
<evidence type="ECO:0000256" key="1">
    <source>
        <dbReference type="ARBA" id="ARBA00005437"/>
    </source>
</evidence>
<dbReference type="SUPFAM" id="SSF54518">
    <property type="entry name" value="Tubby C-terminal domain-like"/>
    <property type="match status" value="1"/>
</dbReference>
<dbReference type="AlphaFoldDB" id="A0A8K1C7C8"/>
<dbReference type="OrthoDB" id="101217at2759"/>
<dbReference type="Proteomes" id="UP000794436">
    <property type="component" value="Unassembled WGS sequence"/>
</dbReference>
<comment type="caution">
    <text evidence="2">The sequence shown here is derived from an EMBL/GenBank/DDBJ whole genome shotgun (WGS) entry which is preliminary data.</text>
</comment>
<name>A0A8K1C7C8_PYTOL</name>
<organism evidence="2 3">
    <name type="scientific">Pythium oligandrum</name>
    <name type="common">Mycoparasitic fungus</name>
    <dbReference type="NCBI Taxonomy" id="41045"/>
    <lineage>
        <taxon>Eukaryota</taxon>
        <taxon>Sar</taxon>
        <taxon>Stramenopiles</taxon>
        <taxon>Oomycota</taxon>
        <taxon>Peronosporomycetes</taxon>
        <taxon>Pythiales</taxon>
        <taxon>Pythiaceae</taxon>
        <taxon>Pythium</taxon>
    </lineage>
</organism>
<dbReference type="InterPro" id="IPR007612">
    <property type="entry name" value="LOR"/>
</dbReference>
<accession>A0A8K1C7C8</accession>
<comment type="similarity">
    <text evidence="1">Belongs to the LOR family.</text>
</comment>
<protein>
    <submittedName>
        <fullName evidence="2">Uncharacterized protein</fullName>
    </submittedName>
</protein>
<gene>
    <name evidence="2" type="ORF">Poli38472_013366</name>
</gene>
<dbReference type="InterPro" id="IPR038595">
    <property type="entry name" value="LOR_sf"/>
</dbReference>
<dbReference type="Pfam" id="PF04525">
    <property type="entry name" value="LOR"/>
    <property type="match status" value="1"/>
</dbReference>
<evidence type="ECO:0000313" key="3">
    <source>
        <dbReference type="Proteomes" id="UP000794436"/>
    </source>
</evidence>
<dbReference type="InterPro" id="IPR025659">
    <property type="entry name" value="Tubby-like_C"/>
</dbReference>
<dbReference type="EMBL" id="SPLM01000113">
    <property type="protein sequence ID" value="TMW57892.1"/>
    <property type="molecule type" value="Genomic_DNA"/>
</dbReference>
<keyword evidence="3" id="KW-1185">Reference proteome</keyword>
<reference evidence="2" key="1">
    <citation type="submission" date="2019-03" db="EMBL/GenBank/DDBJ databases">
        <title>Long read genome sequence of the mycoparasitic Pythium oligandrum ATCC 38472 isolated from sugarbeet rhizosphere.</title>
        <authorList>
            <person name="Gaulin E."/>
        </authorList>
    </citation>
    <scope>NUCLEOTIDE SEQUENCE</scope>
    <source>
        <strain evidence="2">ATCC 38472_TT</strain>
    </source>
</reference>
<evidence type="ECO:0000313" key="2">
    <source>
        <dbReference type="EMBL" id="TMW57892.1"/>
    </source>
</evidence>